<dbReference type="EMBL" id="AE003851">
    <property type="protein sequence ID" value="AAF85600.1"/>
    <property type="molecule type" value="Genomic_DNA"/>
</dbReference>
<dbReference type="AlphaFoldDB" id="Q9PHH4"/>
<name>Q9PHH4_XYLFA</name>
<accession>Q9PHH4</accession>
<reference evidence="2 3" key="1">
    <citation type="journal article" date="2000" name="Nature">
        <title>The genome sequence of the plant pathogen Xylella fastidiosa.</title>
        <authorList>
            <person name="Simpson A.J."/>
            <person name="Reinach F.C."/>
            <person name="Arruda P."/>
            <person name="Abreu F.A."/>
            <person name="Acencio M."/>
            <person name="Alvarenga R."/>
            <person name="Alves L.M."/>
            <person name="Araya J.E."/>
            <person name="Baia G.S."/>
            <person name="Baptista C.S."/>
            <person name="Barros M.H."/>
            <person name="Bonaccorsi E.D."/>
            <person name="Bordin S."/>
            <person name="Bove J.M."/>
            <person name="Briones M.R."/>
            <person name="Bueno M.R."/>
            <person name="Camargo A.A."/>
            <person name="Camargo L.E."/>
            <person name="Carraro D.M."/>
            <person name="Carrer H."/>
            <person name="Colauto N.B."/>
            <person name="Colombo C."/>
            <person name="Costa F.F."/>
            <person name="Costa M.C."/>
            <person name="Costa-Neto C.M."/>
            <person name="Coutinho L.L."/>
            <person name="Cristofani M."/>
            <person name="Dias-Neto E."/>
            <person name="Docena C."/>
            <person name="El-Dorry H."/>
            <person name="Facincani A.P."/>
            <person name="Ferreira A.J."/>
            <person name="Ferreira V.C."/>
            <person name="Ferro J.A."/>
            <person name="Fraga J.S."/>
            <person name="Franca S.C."/>
            <person name="Franco M.C."/>
            <person name="Frohme M."/>
            <person name="Furlan L.R."/>
            <person name="Garnier M."/>
            <person name="Goldman G.H."/>
            <person name="Goldman M.H."/>
            <person name="Gomes S.L."/>
            <person name="Gruber A."/>
            <person name="Ho P.L."/>
            <person name="Hoheisel J.D."/>
            <person name="Junqueira M.L."/>
            <person name="Kemper E.L."/>
            <person name="Kitajima J.P."/>
            <person name="Krieger J.E."/>
            <person name="Kuramae E.E."/>
            <person name="Laigret F."/>
            <person name="Lambais M.R."/>
            <person name="Leite L.C."/>
            <person name="Lemos E.G."/>
            <person name="Lemos M.V."/>
            <person name="Lopes S.A."/>
            <person name="Lopes C.R."/>
            <person name="Machado J.A."/>
            <person name="Machado M.A."/>
            <person name="Madeira A.M."/>
            <person name="Madeira H.M."/>
            <person name="Marino C.L."/>
            <person name="Marques M.V."/>
            <person name="Martins E.A."/>
            <person name="Martins E.M."/>
            <person name="Matsukuma A.Y."/>
            <person name="Menck C.F."/>
            <person name="Miracca E.C."/>
            <person name="Miyaki C.Y."/>
            <person name="Monteriro-Vitorello C.B."/>
            <person name="Moon D.H."/>
            <person name="Nagai M.A."/>
            <person name="Nascimento A.L."/>
            <person name="Netto L.E."/>
            <person name="Nhani A.Jr."/>
            <person name="Nobrega F.G."/>
            <person name="Nunes L.R."/>
            <person name="Oliveira M.A."/>
            <person name="de Oliveira M.C."/>
            <person name="de Oliveira R.C."/>
            <person name="Palmieri D.A."/>
            <person name="Paris A."/>
            <person name="Peixoto B.R."/>
            <person name="Pereira G.A."/>
            <person name="Pereira H.A.Jr."/>
            <person name="Pesquero J.B."/>
            <person name="Quaggio R.B."/>
            <person name="Roberto P.G."/>
            <person name="Rodrigues V."/>
            <person name="de M Rosa A.J."/>
            <person name="de Rosa V.E.Jr."/>
            <person name="de Sa R.G."/>
            <person name="Santelli R.V."/>
            <person name="Sawasaki H.E."/>
            <person name="da Silva A.C."/>
            <person name="da Silva A.M."/>
            <person name="da Silva F.R."/>
            <person name="da Silva W.A.Jr."/>
            <person name="da Silveira J.F."/>
            <person name="Silvestri M.L."/>
            <person name="Siqueira W.J."/>
            <person name="de Souza A.A."/>
            <person name="de Souza A.P."/>
            <person name="Terenzi M.F."/>
            <person name="Truffi D."/>
            <person name="Tsai S.M."/>
            <person name="Tsuhako M.H."/>
            <person name="Vallada H."/>
            <person name="Van Sluys M.A."/>
            <person name="Verjovski-Almeida S."/>
            <person name="Vettore A.L."/>
            <person name="Zago M.A."/>
            <person name="Zatz M."/>
            <person name="Meidanis J."/>
            <person name="Setubal J.C."/>
        </authorList>
    </citation>
    <scope>NUCLEOTIDE SEQUENCE [LARGE SCALE GENOMIC DNA]</scope>
    <source>
        <strain evidence="3">9a5c</strain>
        <plasmid evidence="3">Plasmid pXF51</plasmid>
    </source>
</reference>
<dbReference type="KEGG" id="xfa:XF_a0031"/>
<evidence type="ECO:0008006" key="4">
    <source>
        <dbReference type="Google" id="ProtNLM"/>
    </source>
</evidence>
<evidence type="ECO:0000313" key="2">
    <source>
        <dbReference type="EMBL" id="AAF85600.1"/>
    </source>
</evidence>
<dbReference type="PIR" id="G82864">
    <property type="entry name" value="G82864"/>
</dbReference>
<geneLocation type="plasmid" evidence="2 3">
    <name>pXF51</name>
</geneLocation>
<feature type="chain" id="PRO_5004331019" description="Serine protease" evidence="1">
    <location>
        <begin position="21"/>
        <end position="339"/>
    </location>
</feature>
<dbReference type="InterPro" id="IPR009003">
    <property type="entry name" value="Peptidase_S1_PA"/>
</dbReference>
<proteinExistence type="predicted"/>
<gene>
    <name evidence="2" type="ordered locus">XF_a0031</name>
</gene>
<evidence type="ECO:0000313" key="3">
    <source>
        <dbReference type="Proteomes" id="UP000000812"/>
    </source>
</evidence>
<dbReference type="InterPro" id="IPR043504">
    <property type="entry name" value="Peptidase_S1_PA_chymotrypsin"/>
</dbReference>
<dbReference type="HOGENOM" id="CLU_965245_0_0_6"/>
<evidence type="ECO:0000256" key="1">
    <source>
        <dbReference type="SAM" id="SignalP"/>
    </source>
</evidence>
<dbReference type="SUPFAM" id="SSF50494">
    <property type="entry name" value="Trypsin-like serine proteases"/>
    <property type="match status" value="1"/>
</dbReference>
<keyword evidence="2" id="KW-0614">Plasmid</keyword>
<dbReference type="Proteomes" id="UP000000812">
    <property type="component" value="Plasmid pXF51"/>
</dbReference>
<dbReference type="eggNOG" id="COG3591">
    <property type="taxonomic scope" value="Bacteria"/>
</dbReference>
<feature type="signal peptide" evidence="1">
    <location>
        <begin position="1"/>
        <end position="20"/>
    </location>
</feature>
<dbReference type="RefSeq" id="WP_010895227.1">
    <property type="nucleotide sequence ID" value="NC_002490.1"/>
</dbReference>
<sequence length="339" mass="37967">MNKSILVSVPLILSIPFAFANSRGDNQDSENNSYADAPHSVAEMEAAENYWTEDRMRAAKPIPMPMISQDELSRMEAETKFRSSLPIDKKQKSIVIEASPDVNEGHGDNSLPGMKTTAGVPEEADVNHRPFWNAGKLYFIDPDSHQDYACTAEFVTSNRVLMTAGHCLMNLNGHWYTNIVFAPRFREKERFKISGTSCKSVPDNLINVNKDYNYDKDYGFIVAYRKGPGWFGLKTNIPYNNWTAIGYPKNYYDGKYLLRVEGSKNSVHNSIVEMKNNPMGHGSSGGAWIGELNTTDQVRGNYAIGLNSFYSGSNSISGPYFDNSVLNILNKVKSDCYIK</sequence>
<organism evidence="2 3">
    <name type="scientific">Xylella fastidiosa (strain 9a5c)</name>
    <dbReference type="NCBI Taxonomy" id="160492"/>
    <lineage>
        <taxon>Bacteria</taxon>
        <taxon>Pseudomonadati</taxon>
        <taxon>Pseudomonadota</taxon>
        <taxon>Gammaproteobacteria</taxon>
        <taxon>Lysobacterales</taxon>
        <taxon>Lysobacteraceae</taxon>
        <taxon>Xylella</taxon>
    </lineage>
</organism>
<protein>
    <recommendedName>
        <fullName evidence="4">Serine protease</fullName>
    </recommendedName>
</protein>
<dbReference type="PATRIC" id="fig|160492.11.peg.2986"/>
<dbReference type="Gene3D" id="2.40.10.10">
    <property type="entry name" value="Trypsin-like serine proteases"/>
    <property type="match status" value="2"/>
</dbReference>
<keyword evidence="1" id="KW-0732">Signal</keyword>